<dbReference type="InterPro" id="IPR042201">
    <property type="entry name" value="FH2_Formin_sf"/>
</dbReference>
<sequence length="938" mass="100467">MTGYEALLARGHASAQVSEALRLSNNDPGLAEEVLLAWKKCPPPQFEVARPPAPPYRASSRTGDHGADKRKVAGPEVRRSPVARPGGRHRSPAIAAAQQGMAEAARWFRGSFDLNLSSPYDEGCGDEQGVRRESPTPQAGGRHQSPAIAAAAQSVAEAARWLRSLPVPSESGERRVDGFEEFYQYNLASPGKSARNPQGEIVYLPDQDDGVGIDEAPVEEHAKIHEVVVAGAHKVWDTLLQMSRLFPDHNAKDGGSAGGYTGPIGSPSAYSNAKRCGEINALLSRGWMPPENVRALKQELHELKLREGSPHSLSGSCRHRCRETGPTRALRMSMSMSLDCGDYSPAPSAVPSFHNDDLRIGRHHAGDTLVSLATPPSSPRRSSAPLISPVASPCVFNDRIIDTTNARSPPRRKSIGGGRSSQTTPVKFGTGERTPAVRPTLLGSDSNLRVDGSGKIEGKGDGNIKCDGPTKVSAGTPPKPTTSAPTPTKITAVEEEAPKKEKGKGKGKDSKPPPPIMKPPPPKASVKGPPGKLQLHSKRIAPPFGRRLDWQPLSKDKAIGTVFEGLRGDVDVDAVCLRNLFEKAKDKEAPRQEPKSAPKAVSQVALLSGHRAQNMLIALRRQPLTHAVLEAMKELDYQAEALGPEVCSVLIGAVPTTEESKQLLGFPGEISTLREIERLVLPLAKLERPPVGQRLRLLLFGGSMSDLIAEVQGSLLLVRQGLESVRQSNALRSVLRHTMCLGSVLNFGEVDVEDDGCVGFTLDSLPKLALCKATNNMRLTLLHILVAQVTVADEALPKALMDELACTKEPARLSLVQLAESVSAFHREASHASACSQARGVSAPEADDGATVHLAALAKQSLAEAASLEAELVSTREAARKTLAFFASPFRPQEVDTKVLDLMSVLSEFAGSFKRCAQELEAHPEVARMCHRGMGKPA</sequence>
<feature type="compositionally biased region" description="Pro residues" evidence="1">
    <location>
        <begin position="512"/>
        <end position="523"/>
    </location>
</feature>
<evidence type="ECO:0000313" key="3">
    <source>
        <dbReference type="EMBL" id="CAD8854222.1"/>
    </source>
</evidence>
<organism evidence="3">
    <name type="scientific">Noctiluca scintillans</name>
    <name type="common">Sea sparkle</name>
    <name type="synonym">Red tide dinoflagellate</name>
    <dbReference type="NCBI Taxonomy" id="2966"/>
    <lineage>
        <taxon>Eukaryota</taxon>
        <taxon>Sar</taxon>
        <taxon>Alveolata</taxon>
        <taxon>Dinophyceae</taxon>
        <taxon>Noctilucales</taxon>
        <taxon>Noctilucaceae</taxon>
        <taxon>Noctiluca</taxon>
    </lineage>
</organism>
<proteinExistence type="predicted"/>
<feature type="compositionally biased region" description="Basic and acidic residues" evidence="1">
    <location>
        <begin position="452"/>
        <end position="464"/>
    </location>
</feature>
<feature type="compositionally biased region" description="Pro residues" evidence="1">
    <location>
        <begin position="44"/>
        <end position="55"/>
    </location>
</feature>
<dbReference type="PANTHER" id="PTHR45725:SF1">
    <property type="entry name" value="DISHEVELLED ASSOCIATED ACTIVATOR OF MORPHOGENESIS, ISOFORM D"/>
    <property type="match status" value="1"/>
</dbReference>
<feature type="compositionally biased region" description="Basic and acidic residues" evidence="1">
    <location>
        <begin position="62"/>
        <end position="79"/>
    </location>
</feature>
<dbReference type="SMART" id="SM00498">
    <property type="entry name" value="FH2"/>
    <property type="match status" value="1"/>
</dbReference>
<feature type="region of interest" description="Disordered" evidence="1">
    <location>
        <begin position="401"/>
        <end position="537"/>
    </location>
</feature>
<feature type="domain" description="FH2" evidence="2">
    <location>
        <begin position="535"/>
        <end position="938"/>
    </location>
</feature>
<dbReference type="SUPFAM" id="SSF101447">
    <property type="entry name" value="Formin homology 2 domain (FH2 domain)"/>
    <property type="match status" value="1"/>
</dbReference>
<dbReference type="EMBL" id="HBFQ01040308">
    <property type="protein sequence ID" value="CAD8854222.1"/>
    <property type="molecule type" value="Transcribed_RNA"/>
</dbReference>
<feature type="compositionally biased region" description="Low complexity" evidence="1">
    <location>
        <begin position="473"/>
        <end position="489"/>
    </location>
</feature>
<reference evidence="3" key="1">
    <citation type="submission" date="2021-01" db="EMBL/GenBank/DDBJ databases">
        <authorList>
            <person name="Corre E."/>
            <person name="Pelletier E."/>
            <person name="Niang G."/>
            <person name="Scheremetjew M."/>
            <person name="Finn R."/>
            <person name="Kale V."/>
            <person name="Holt S."/>
            <person name="Cochrane G."/>
            <person name="Meng A."/>
            <person name="Brown T."/>
            <person name="Cohen L."/>
        </authorList>
    </citation>
    <scope>NUCLEOTIDE SEQUENCE</scope>
</reference>
<dbReference type="PANTHER" id="PTHR45725">
    <property type="entry name" value="FORMIN HOMOLOGY 2 FAMILY MEMBER"/>
    <property type="match status" value="1"/>
</dbReference>
<feature type="region of interest" description="Disordered" evidence="1">
    <location>
        <begin position="44"/>
        <end position="98"/>
    </location>
</feature>
<dbReference type="Pfam" id="PF02181">
    <property type="entry name" value="FH2"/>
    <property type="match status" value="1"/>
</dbReference>
<dbReference type="PROSITE" id="PS51444">
    <property type="entry name" value="FH2"/>
    <property type="match status" value="1"/>
</dbReference>
<feature type="region of interest" description="Disordered" evidence="1">
    <location>
        <begin position="119"/>
        <end position="147"/>
    </location>
</feature>
<dbReference type="InterPro" id="IPR051425">
    <property type="entry name" value="Formin_Homology"/>
</dbReference>
<dbReference type="InterPro" id="IPR015425">
    <property type="entry name" value="FH2_Formin"/>
</dbReference>
<protein>
    <recommendedName>
        <fullName evidence="2">FH2 domain-containing protein</fullName>
    </recommendedName>
</protein>
<name>A0A7S1F9S7_NOCSC</name>
<dbReference type="Gene3D" id="1.20.58.2220">
    <property type="entry name" value="Formin, FH2 domain"/>
    <property type="match status" value="1"/>
</dbReference>
<dbReference type="AlphaFoldDB" id="A0A7S1F9S7"/>
<evidence type="ECO:0000259" key="2">
    <source>
        <dbReference type="PROSITE" id="PS51444"/>
    </source>
</evidence>
<gene>
    <name evidence="3" type="ORF">NSCI0253_LOCUS28573</name>
</gene>
<evidence type="ECO:0000256" key="1">
    <source>
        <dbReference type="SAM" id="MobiDB-lite"/>
    </source>
</evidence>
<accession>A0A7S1F9S7</accession>
<feature type="compositionally biased region" description="Basic and acidic residues" evidence="1">
    <location>
        <begin position="496"/>
        <end position="511"/>
    </location>
</feature>